<proteinExistence type="predicted"/>
<dbReference type="PANTHER" id="PTHR30055:SF234">
    <property type="entry name" value="HTH-TYPE TRANSCRIPTIONAL REGULATOR BETI"/>
    <property type="match status" value="1"/>
</dbReference>
<dbReference type="SUPFAM" id="SSF46689">
    <property type="entry name" value="Homeodomain-like"/>
    <property type="match status" value="1"/>
</dbReference>
<evidence type="ECO:0000256" key="1">
    <source>
        <dbReference type="ARBA" id="ARBA00023015"/>
    </source>
</evidence>
<dbReference type="Pfam" id="PF00440">
    <property type="entry name" value="TetR_N"/>
    <property type="match status" value="1"/>
</dbReference>
<dbReference type="RefSeq" id="WP_200115238.1">
    <property type="nucleotide sequence ID" value="NZ_JAEHOH010000011.1"/>
</dbReference>
<dbReference type="GO" id="GO:0000976">
    <property type="term" value="F:transcription cis-regulatory region binding"/>
    <property type="evidence" value="ECO:0007669"/>
    <property type="project" value="TreeGrafter"/>
</dbReference>
<dbReference type="PROSITE" id="PS50977">
    <property type="entry name" value="HTH_TETR_2"/>
    <property type="match status" value="1"/>
</dbReference>
<keyword evidence="7" id="KW-1185">Reference proteome</keyword>
<dbReference type="PANTHER" id="PTHR30055">
    <property type="entry name" value="HTH-TYPE TRANSCRIPTIONAL REGULATOR RUTR"/>
    <property type="match status" value="1"/>
</dbReference>
<dbReference type="InterPro" id="IPR009057">
    <property type="entry name" value="Homeodomain-like_sf"/>
</dbReference>
<evidence type="ECO:0000259" key="5">
    <source>
        <dbReference type="PROSITE" id="PS50977"/>
    </source>
</evidence>
<gene>
    <name evidence="6" type="ORF">JD276_08565</name>
</gene>
<feature type="DNA-binding region" description="H-T-H motif" evidence="4">
    <location>
        <begin position="34"/>
        <end position="53"/>
    </location>
</feature>
<feature type="domain" description="HTH tetR-type" evidence="5">
    <location>
        <begin position="11"/>
        <end position="71"/>
    </location>
</feature>
<dbReference type="InterPro" id="IPR050109">
    <property type="entry name" value="HTH-type_TetR-like_transc_reg"/>
</dbReference>
<sequence length="137" mass="15004">MPERRPRRRPGENRERLLEAGLIEFGLFGYHGASTASIAARADVPQPHVYASFRAKRDLFVACFQASREAALERHGVDLSLHQRRVIYQAVAALGDPALHDALAEDLHELRAVAGPRFDALLLEAAESLMAPAADPA</sequence>
<evidence type="ECO:0000313" key="6">
    <source>
        <dbReference type="EMBL" id="MBK0419087.1"/>
    </source>
</evidence>
<dbReference type="InterPro" id="IPR001647">
    <property type="entry name" value="HTH_TetR"/>
</dbReference>
<evidence type="ECO:0000256" key="2">
    <source>
        <dbReference type="ARBA" id="ARBA00023125"/>
    </source>
</evidence>
<keyword evidence="3" id="KW-0804">Transcription</keyword>
<dbReference type="Gene3D" id="1.10.357.10">
    <property type="entry name" value="Tetracycline Repressor, domain 2"/>
    <property type="match status" value="1"/>
</dbReference>
<dbReference type="GO" id="GO:0003700">
    <property type="term" value="F:DNA-binding transcription factor activity"/>
    <property type="evidence" value="ECO:0007669"/>
    <property type="project" value="TreeGrafter"/>
</dbReference>
<evidence type="ECO:0000313" key="7">
    <source>
        <dbReference type="Proteomes" id="UP000608530"/>
    </source>
</evidence>
<evidence type="ECO:0000256" key="4">
    <source>
        <dbReference type="PROSITE-ProRule" id="PRU00335"/>
    </source>
</evidence>
<organism evidence="6 7">
    <name type="scientific">Leucobacter chromiisoli</name>
    <dbReference type="NCBI Taxonomy" id="2796471"/>
    <lineage>
        <taxon>Bacteria</taxon>
        <taxon>Bacillati</taxon>
        <taxon>Actinomycetota</taxon>
        <taxon>Actinomycetes</taxon>
        <taxon>Micrococcales</taxon>
        <taxon>Microbacteriaceae</taxon>
        <taxon>Leucobacter</taxon>
    </lineage>
</organism>
<accession>A0A934UVM2</accession>
<dbReference type="EMBL" id="JAEHOH010000011">
    <property type="protein sequence ID" value="MBK0419087.1"/>
    <property type="molecule type" value="Genomic_DNA"/>
</dbReference>
<dbReference type="Proteomes" id="UP000608530">
    <property type="component" value="Unassembled WGS sequence"/>
</dbReference>
<evidence type="ECO:0000256" key="3">
    <source>
        <dbReference type="ARBA" id="ARBA00023163"/>
    </source>
</evidence>
<dbReference type="AlphaFoldDB" id="A0A934UVM2"/>
<comment type="caution">
    <text evidence="6">The sequence shown here is derived from an EMBL/GenBank/DDBJ whole genome shotgun (WGS) entry which is preliminary data.</text>
</comment>
<reference evidence="6" key="1">
    <citation type="submission" date="2020-12" db="EMBL/GenBank/DDBJ databases">
        <title>Leucobacter sp. CAS1, isolated from Chromium sludge.</title>
        <authorList>
            <person name="Xu Z."/>
        </authorList>
    </citation>
    <scope>NUCLEOTIDE SEQUENCE</scope>
    <source>
        <strain evidence="6">CSA1</strain>
    </source>
</reference>
<name>A0A934UVM2_9MICO</name>
<keyword evidence="2 4" id="KW-0238">DNA-binding</keyword>
<protein>
    <submittedName>
        <fullName evidence="6">TetR/AcrR family transcriptional regulator</fullName>
    </submittedName>
</protein>
<keyword evidence="1" id="KW-0805">Transcription regulation</keyword>